<dbReference type="EMBL" id="CP026118">
    <property type="protein sequence ID" value="QAS51826.1"/>
    <property type="molecule type" value="Genomic_DNA"/>
</dbReference>
<organism evidence="1 2">
    <name type="scientific">Halobacillus litoralis</name>
    <dbReference type="NCBI Taxonomy" id="45668"/>
    <lineage>
        <taxon>Bacteria</taxon>
        <taxon>Bacillati</taxon>
        <taxon>Bacillota</taxon>
        <taxon>Bacilli</taxon>
        <taxon>Bacillales</taxon>
        <taxon>Bacillaceae</taxon>
        <taxon>Halobacillus</taxon>
    </lineage>
</organism>
<accession>A0A410MAX9</accession>
<dbReference type="KEGG" id="hli:HLI_06045"/>
<sequence length="281" mass="33808">MSNHLLLNRLFTRNIFVDLINENNNSLFETCVERYVENHASMNNKSLISEIYNYLKKEYRNEYYFKNTLFNKLLLGRHSLNTTTALTEIPINKSKVDFVLINGKATAYEIKTDLDTFDRLNNQIEDYYKAFNNVCLVTSESNYPKAKRMFKDTKLGICILTSRNTISTRQEPQEDNSRLEYDVMFKMLRKHEFEDLLFAHFGELPVTNQFNYYTECLEWFTKIDIATAYEYMITQLKKRSLTEKDEYEKVPYELKFMVYFSKFRKSDYCKLNNFLNEEWRE</sequence>
<evidence type="ECO:0000313" key="1">
    <source>
        <dbReference type="EMBL" id="QAS51826.1"/>
    </source>
</evidence>
<dbReference type="Proteomes" id="UP000287756">
    <property type="component" value="Chromosome"/>
</dbReference>
<dbReference type="NCBIfam" id="NF033832">
    <property type="entry name" value="sce7726_fam"/>
    <property type="match status" value="1"/>
</dbReference>
<evidence type="ECO:0000313" key="2">
    <source>
        <dbReference type="Proteomes" id="UP000287756"/>
    </source>
</evidence>
<evidence type="ECO:0008006" key="3">
    <source>
        <dbReference type="Google" id="ProtNLM"/>
    </source>
</evidence>
<gene>
    <name evidence="1" type="ORF">HLI_06045</name>
</gene>
<dbReference type="AlphaFoldDB" id="A0A410MAX9"/>
<dbReference type="RefSeq" id="WP_128523896.1">
    <property type="nucleotide sequence ID" value="NZ_CP026118.1"/>
</dbReference>
<dbReference type="InterPro" id="IPR047729">
    <property type="entry name" value="Sce7726-like"/>
</dbReference>
<reference evidence="1 2" key="1">
    <citation type="submission" date="2018-01" db="EMBL/GenBank/DDBJ databases">
        <title>The whole genome sequencing and assembly of Halobacillus litoralis ERB031 strain.</title>
        <authorList>
            <person name="Lee S.-J."/>
            <person name="Park M.-K."/>
            <person name="Kim J.-Y."/>
            <person name="Lee Y.-J."/>
            <person name="Yi H."/>
            <person name="Bahn Y.-S."/>
            <person name="Kim J.F."/>
            <person name="Lee D.-W."/>
        </authorList>
    </citation>
    <scope>NUCLEOTIDE SEQUENCE [LARGE SCALE GENOMIC DNA]</scope>
    <source>
        <strain evidence="1 2">ERB 031</strain>
    </source>
</reference>
<protein>
    <recommendedName>
        <fullName evidence="3">Sce7726 family protein</fullName>
    </recommendedName>
</protein>
<name>A0A410MAX9_9BACI</name>
<dbReference type="OrthoDB" id="128875at2"/>
<proteinExistence type="predicted"/>